<evidence type="ECO:0000256" key="1">
    <source>
        <dbReference type="ARBA" id="ARBA00022729"/>
    </source>
</evidence>
<dbReference type="Gene3D" id="2.10.60.10">
    <property type="entry name" value="CD59"/>
    <property type="match status" value="1"/>
</dbReference>
<keyword evidence="1 2" id="KW-0732">Signal</keyword>
<evidence type="ECO:0008006" key="5">
    <source>
        <dbReference type="Google" id="ProtNLM"/>
    </source>
</evidence>
<protein>
    <recommendedName>
        <fullName evidence="5">Protein quiver</fullName>
    </recommendedName>
</protein>
<comment type="caution">
    <text evidence="3">The sequence shown here is derived from an EMBL/GenBank/DDBJ whole genome shotgun (WGS) entry which is preliminary data.</text>
</comment>
<dbReference type="PANTHER" id="PTHR33562:SF2">
    <property type="entry name" value="PROTEIN QUIVER"/>
    <property type="match status" value="1"/>
</dbReference>
<dbReference type="CDD" id="cd00117">
    <property type="entry name" value="TFP"/>
    <property type="match status" value="1"/>
</dbReference>
<dbReference type="OrthoDB" id="6039841at2759"/>
<evidence type="ECO:0000313" key="4">
    <source>
        <dbReference type="Proteomes" id="UP000271974"/>
    </source>
</evidence>
<feature type="chain" id="PRO_5018522205" description="Protein quiver" evidence="2">
    <location>
        <begin position="38"/>
        <end position="153"/>
    </location>
</feature>
<dbReference type="InterPro" id="IPR045860">
    <property type="entry name" value="Snake_toxin-like_sf"/>
</dbReference>
<keyword evidence="4" id="KW-1185">Reference proteome</keyword>
<feature type="signal peptide" evidence="2">
    <location>
        <begin position="1"/>
        <end position="37"/>
    </location>
</feature>
<sequence length="153" mass="16976">MTEVFSEPKTGRSIFLFSTTPLLFVAVILLFPSPSAAIECISCNSFNNTGCDKGDVSQYKMQCSGTYNGCRKWYFFFDEKGDGHTEERVARQCAVVKELKCIRGFGASGKRFSRVICDCMHDNCNTAAKVKVNLIMVASALVPFMVQVLDILL</sequence>
<accession>A0A3S1B3H6</accession>
<dbReference type="Proteomes" id="UP000271974">
    <property type="component" value="Unassembled WGS sequence"/>
</dbReference>
<dbReference type="InterPro" id="IPR050975">
    <property type="entry name" value="Sleep_regulator"/>
</dbReference>
<dbReference type="AlphaFoldDB" id="A0A3S1B3H6"/>
<name>A0A3S1B3H6_ELYCH</name>
<gene>
    <name evidence="3" type="ORF">EGW08_017026</name>
</gene>
<reference evidence="3 4" key="1">
    <citation type="submission" date="2019-01" db="EMBL/GenBank/DDBJ databases">
        <title>A draft genome assembly of the solar-powered sea slug Elysia chlorotica.</title>
        <authorList>
            <person name="Cai H."/>
            <person name="Li Q."/>
            <person name="Fang X."/>
            <person name="Li J."/>
            <person name="Curtis N.E."/>
            <person name="Altenburger A."/>
            <person name="Shibata T."/>
            <person name="Feng M."/>
            <person name="Maeda T."/>
            <person name="Schwartz J.A."/>
            <person name="Shigenobu S."/>
            <person name="Lundholm N."/>
            <person name="Nishiyama T."/>
            <person name="Yang H."/>
            <person name="Hasebe M."/>
            <person name="Li S."/>
            <person name="Pierce S.K."/>
            <person name="Wang J."/>
        </authorList>
    </citation>
    <scope>NUCLEOTIDE SEQUENCE [LARGE SCALE GENOMIC DNA]</scope>
    <source>
        <strain evidence="3">EC2010</strain>
        <tissue evidence="3">Whole organism of an adult</tissue>
    </source>
</reference>
<evidence type="ECO:0000256" key="2">
    <source>
        <dbReference type="SAM" id="SignalP"/>
    </source>
</evidence>
<dbReference type="PANTHER" id="PTHR33562">
    <property type="entry name" value="ATILLA, ISOFORM B-RELATED-RELATED"/>
    <property type="match status" value="1"/>
</dbReference>
<evidence type="ECO:0000313" key="3">
    <source>
        <dbReference type="EMBL" id="RUS75210.1"/>
    </source>
</evidence>
<dbReference type="EMBL" id="RQTK01000762">
    <property type="protein sequence ID" value="RUS75210.1"/>
    <property type="molecule type" value="Genomic_DNA"/>
</dbReference>
<organism evidence="3 4">
    <name type="scientific">Elysia chlorotica</name>
    <name type="common">Eastern emerald elysia</name>
    <name type="synonym">Sea slug</name>
    <dbReference type="NCBI Taxonomy" id="188477"/>
    <lineage>
        <taxon>Eukaryota</taxon>
        <taxon>Metazoa</taxon>
        <taxon>Spiralia</taxon>
        <taxon>Lophotrochozoa</taxon>
        <taxon>Mollusca</taxon>
        <taxon>Gastropoda</taxon>
        <taxon>Heterobranchia</taxon>
        <taxon>Euthyneura</taxon>
        <taxon>Panpulmonata</taxon>
        <taxon>Sacoglossa</taxon>
        <taxon>Placobranchoidea</taxon>
        <taxon>Plakobranchidae</taxon>
        <taxon>Elysia</taxon>
    </lineage>
</organism>
<proteinExistence type="predicted"/>
<dbReference type="SUPFAM" id="SSF57302">
    <property type="entry name" value="Snake toxin-like"/>
    <property type="match status" value="1"/>
</dbReference>